<dbReference type="PANTHER" id="PTHR12810:SF0">
    <property type="entry name" value="SMALL RIBOSOMAL SUBUNIT PROTEIN MS29"/>
    <property type="match status" value="1"/>
</dbReference>
<dbReference type="OrthoDB" id="274828at2759"/>
<keyword evidence="4 8" id="KW-0689">Ribosomal protein</keyword>
<evidence type="ECO:0000256" key="7">
    <source>
        <dbReference type="ARBA" id="ARBA00035140"/>
    </source>
</evidence>
<evidence type="ECO:0000256" key="3">
    <source>
        <dbReference type="ARBA" id="ARBA00022946"/>
    </source>
</evidence>
<dbReference type="Proteomes" id="UP000011096">
    <property type="component" value="Unassembled WGS sequence"/>
</dbReference>
<organism evidence="8 9">
    <name type="scientific">Colletotrichum fructicola (strain Nara gc5)</name>
    <name type="common">Anthracnose fungus</name>
    <name type="synonym">Colletotrichum gloeosporioides (strain Nara gc5)</name>
    <dbReference type="NCBI Taxonomy" id="1213859"/>
    <lineage>
        <taxon>Eukaryota</taxon>
        <taxon>Fungi</taxon>
        <taxon>Dikarya</taxon>
        <taxon>Ascomycota</taxon>
        <taxon>Pezizomycotina</taxon>
        <taxon>Sordariomycetes</taxon>
        <taxon>Hypocreomycetidae</taxon>
        <taxon>Glomerellales</taxon>
        <taxon>Glomerellaceae</taxon>
        <taxon>Colletotrichum</taxon>
        <taxon>Colletotrichum gloeosporioides species complex</taxon>
    </lineage>
</organism>
<dbReference type="EMBL" id="ANPB02000001">
    <property type="protein sequence ID" value="KAF4492456.1"/>
    <property type="molecule type" value="Genomic_DNA"/>
</dbReference>
<evidence type="ECO:0000313" key="8">
    <source>
        <dbReference type="EMBL" id="KAF4492456.1"/>
    </source>
</evidence>
<dbReference type="GO" id="GO:0032543">
    <property type="term" value="P:mitochondrial translation"/>
    <property type="evidence" value="ECO:0007669"/>
    <property type="project" value="InterPro"/>
</dbReference>
<dbReference type="PANTHER" id="PTHR12810">
    <property type="entry name" value="MITOCHONDRIAL 28S RIBOSOMAL PROTEIN S29"/>
    <property type="match status" value="1"/>
</dbReference>
<protein>
    <recommendedName>
        <fullName evidence="7">Small ribosomal subunit protein mS29</fullName>
    </recommendedName>
</protein>
<dbReference type="FunCoup" id="A0A7J6JNS9">
    <property type="interactions" value="80"/>
</dbReference>
<comment type="subcellular location">
    <subcellularLocation>
        <location evidence="1">Mitochondrion</location>
    </subcellularLocation>
</comment>
<dbReference type="PIRSF" id="PIRSF036996">
    <property type="entry name" value="RSM23"/>
    <property type="match status" value="1"/>
</dbReference>
<reference evidence="8 9" key="1">
    <citation type="submission" date="2012-08" db="EMBL/GenBank/DDBJ databases">
        <authorList>
            <person name="Gan P.H.P."/>
            <person name="Ikeda K."/>
            <person name="Irieda H."/>
            <person name="Narusaka M."/>
            <person name="O'Connell R.J."/>
            <person name="Narusaka Y."/>
            <person name="Takano Y."/>
            <person name="Kubo Y."/>
            <person name="Shirasu K."/>
        </authorList>
    </citation>
    <scope>NUCLEOTIDE SEQUENCE [LARGE SCALE GENOMIC DNA]</scope>
    <source>
        <strain evidence="8 9">Nara gc5</strain>
    </source>
</reference>
<evidence type="ECO:0000256" key="5">
    <source>
        <dbReference type="ARBA" id="ARBA00023128"/>
    </source>
</evidence>
<evidence type="ECO:0000256" key="6">
    <source>
        <dbReference type="ARBA" id="ARBA00023274"/>
    </source>
</evidence>
<proteinExistence type="inferred from homology"/>
<name>A0A7J6JNS9_COLFN</name>
<evidence type="ECO:0000313" key="9">
    <source>
        <dbReference type="Proteomes" id="UP000011096"/>
    </source>
</evidence>
<comment type="similarity">
    <text evidence="2">Belongs to the mitochondrion-specific ribosomal protein mS29 family.</text>
</comment>
<dbReference type="GO" id="GO:0003735">
    <property type="term" value="F:structural constituent of ribosome"/>
    <property type="evidence" value="ECO:0007669"/>
    <property type="project" value="TreeGrafter"/>
</dbReference>
<evidence type="ECO:0000256" key="1">
    <source>
        <dbReference type="ARBA" id="ARBA00004173"/>
    </source>
</evidence>
<dbReference type="InterPro" id="IPR019368">
    <property type="entry name" value="Ribosomal_mS29"/>
</dbReference>
<reference evidence="8 9" key="2">
    <citation type="submission" date="2020-04" db="EMBL/GenBank/DDBJ databases">
        <title>Genome sequencing and assembly of multiple isolates from the Colletotrichum gloeosporioides species complex.</title>
        <authorList>
            <person name="Gan P."/>
            <person name="Shirasu K."/>
        </authorList>
    </citation>
    <scope>NUCLEOTIDE SEQUENCE [LARGE SCALE GENOMIC DNA]</scope>
    <source>
        <strain evidence="8 9">Nara gc5</strain>
    </source>
</reference>
<accession>A0A7J6JNS9</accession>
<dbReference type="Pfam" id="PF10236">
    <property type="entry name" value="DAP3"/>
    <property type="match status" value="1"/>
</dbReference>
<dbReference type="AlphaFoldDB" id="A0A7J6JNS9"/>
<keyword evidence="5" id="KW-0496">Mitochondrion</keyword>
<dbReference type="InterPro" id="IPR017082">
    <property type="entry name" value="Ribosomal_mS29_fun"/>
</dbReference>
<sequence length="488" mass="53098">MASANCARCLTRPTTAAAVAAPRVLSQRIVPVITSYAAAAPSGSALFSTTSALAAGGANASTMRKVQHWGKHIRRGKINQNSKKKRENIKVKKPAPGERKAFRKRITLSNNSALLVEGLKVVDGTTMSSVEAQGTMVGLPDQLVDQLRTLEAFKIHQPWGLFRKPHMLVREETVKLVSRVDKAVQERQTLRTVLTGDKVGGKSMLLLQTMAHALMNNWVVINIPEAQDLTNSNTDYSPVPSSKPLQFYQPTYCFNLLQQIMKANGSVLKKHKITKEYPELLHVPKDGTLYDIANAAKETEFAWPAFQALWSELTTAPGGPPVLLTLDGLSHIMKISAYRDPAFNLVHAHDLTLVRLFVDALSGKTPLANGGAVIAATSRSNAPRSPSMELALAQSAAAAEGLHVPTPDPYGKGYDDRIYESVRNVETFNVSGVSRDEARAVMEYWAASGMYRSRVDAGSVGEKWTVAGGGILGELERASLLNTRMLQY</sequence>
<dbReference type="GeneID" id="43616446"/>
<keyword evidence="6" id="KW-0687">Ribonucleoprotein</keyword>
<keyword evidence="3" id="KW-0809">Transit peptide</keyword>
<comment type="caution">
    <text evidence="8">The sequence shown here is derived from an EMBL/GenBank/DDBJ whole genome shotgun (WGS) entry which is preliminary data.</text>
</comment>
<dbReference type="InParanoid" id="A0A7J6JNS9"/>
<dbReference type="RefSeq" id="XP_031888396.1">
    <property type="nucleotide sequence ID" value="XM_032032403.1"/>
</dbReference>
<keyword evidence="9" id="KW-1185">Reference proteome</keyword>
<evidence type="ECO:0000256" key="2">
    <source>
        <dbReference type="ARBA" id="ARBA00009863"/>
    </source>
</evidence>
<evidence type="ECO:0000256" key="4">
    <source>
        <dbReference type="ARBA" id="ARBA00022980"/>
    </source>
</evidence>
<gene>
    <name evidence="8" type="ORF">CGGC5_v000491</name>
</gene>
<dbReference type="GO" id="GO:0005763">
    <property type="term" value="C:mitochondrial small ribosomal subunit"/>
    <property type="evidence" value="ECO:0007669"/>
    <property type="project" value="InterPro"/>
</dbReference>